<dbReference type="EMBL" id="JAGSXJ010000010">
    <property type="protein sequence ID" value="KAH6687788.1"/>
    <property type="molecule type" value="Genomic_DNA"/>
</dbReference>
<organism evidence="2 3">
    <name type="scientific">Plectosphaerella plurivora</name>
    <dbReference type="NCBI Taxonomy" id="936078"/>
    <lineage>
        <taxon>Eukaryota</taxon>
        <taxon>Fungi</taxon>
        <taxon>Dikarya</taxon>
        <taxon>Ascomycota</taxon>
        <taxon>Pezizomycotina</taxon>
        <taxon>Sordariomycetes</taxon>
        <taxon>Hypocreomycetidae</taxon>
        <taxon>Glomerellales</taxon>
        <taxon>Plectosphaerellaceae</taxon>
        <taxon>Plectosphaerella</taxon>
    </lineage>
</organism>
<feature type="signal peptide" evidence="1">
    <location>
        <begin position="1"/>
        <end position="23"/>
    </location>
</feature>
<evidence type="ECO:0000313" key="3">
    <source>
        <dbReference type="Proteomes" id="UP000770015"/>
    </source>
</evidence>
<sequence length="216" mass="23792">MVAFNTLFSSFAALASILPIVAGAAVSHSRNTDSSLPVLRREATWDEYHETNRIFAQQGLCRYYIDPTGRDGLWPCRQFCKSDSVTCNGNANWRTDPSSVHTNPDGERYTYGECWCSNPVLEYVVKFTAEGLQELPGITCAVWLEALKQSVLLSTWVIPGAGPAAQAAKTIIKSVKLAETLGGKDGWTGFIKDTCHIDNWDFDIGAAFDIFQNGQE</sequence>
<dbReference type="OrthoDB" id="4817520at2759"/>
<comment type="caution">
    <text evidence="2">The sequence shown here is derived from an EMBL/GenBank/DDBJ whole genome shotgun (WGS) entry which is preliminary data.</text>
</comment>
<feature type="chain" id="PRO_5040388641" evidence="1">
    <location>
        <begin position="24"/>
        <end position="216"/>
    </location>
</feature>
<reference evidence="2" key="1">
    <citation type="journal article" date="2021" name="Nat. Commun.">
        <title>Genetic determinants of endophytism in the Arabidopsis root mycobiome.</title>
        <authorList>
            <person name="Mesny F."/>
            <person name="Miyauchi S."/>
            <person name="Thiergart T."/>
            <person name="Pickel B."/>
            <person name="Atanasova L."/>
            <person name="Karlsson M."/>
            <person name="Huettel B."/>
            <person name="Barry K.W."/>
            <person name="Haridas S."/>
            <person name="Chen C."/>
            <person name="Bauer D."/>
            <person name="Andreopoulos W."/>
            <person name="Pangilinan J."/>
            <person name="LaButti K."/>
            <person name="Riley R."/>
            <person name="Lipzen A."/>
            <person name="Clum A."/>
            <person name="Drula E."/>
            <person name="Henrissat B."/>
            <person name="Kohler A."/>
            <person name="Grigoriev I.V."/>
            <person name="Martin F.M."/>
            <person name="Hacquard S."/>
        </authorList>
    </citation>
    <scope>NUCLEOTIDE SEQUENCE</scope>
    <source>
        <strain evidence="2">MPI-SDFR-AT-0117</strain>
    </source>
</reference>
<protein>
    <submittedName>
        <fullName evidence="2">Uncharacterized protein</fullName>
    </submittedName>
</protein>
<dbReference type="Proteomes" id="UP000770015">
    <property type="component" value="Unassembled WGS sequence"/>
</dbReference>
<accession>A0A9P8VCM7</accession>
<keyword evidence="1" id="KW-0732">Signal</keyword>
<keyword evidence="3" id="KW-1185">Reference proteome</keyword>
<evidence type="ECO:0000313" key="2">
    <source>
        <dbReference type="EMBL" id="KAH6687788.1"/>
    </source>
</evidence>
<name>A0A9P8VCM7_9PEZI</name>
<evidence type="ECO:0000256" key="1">
    <source>
        <dbReference type="SAM" id="SignalP"/>
    </source>
</evidence>
<dbReference type="AlphaFoldDB" id="A0A9P8VCM7"/>
<gene>
    <name evidence="2" type="ORF">F5X68DRAFT_239221</name>
</gene>
<proteinExistence type="predicted"/>